<proteinExistence type="inferred from homology"/>
<dbReference type="EC" id="3.1.1.-" evidence="3"/>
<dbReference type="InParanoid" id="A0A1E1KRU0"/>
<evidence type="ECO:0000259" key="4">
    <source>
        <dbReference type="Pfam" id="PF00135"/>
    </source>
</evidence>
<dbReference type="AlphaFoldDB" id="A0A1E1KRU0"/>
<dbReference type="InterPro" id="IPR002018">
    <property type="entry name" value="CarbesteraseB"/>
</dbReference>
<name>A0A1E1KRU0_9HELO</name>
<feature type="chain" id="PRO_5009362700" description="Carboxylic ester hydrolase" evidence="3">
    <location>
        <begin position="19"/>
        <end position="572"/>
    </location>
</feature>
<dbReference type="GO" id="GO:0016787">
    <property type="term" value="F:hydrolase activity"/>
    <property type="evidence" value="ECO:0007669"/>
    <property type="project" value="UniProtKB-KW"/>
</dbReference>
<keyword evidence="6" id="KW-1185">Reference proteome</keyword>
<gene>
    <name evidence="5" type="ORF">RCO7_03085</name>
</gene>
<accession>A0A1E1KRU0</accession>
<dbReference type="InterPro" id="IPR019826">
    <property type="entry name" value="Carboxylesterase_B_AS"/>
</dbReference>
<evidence type="ECO:0000256" key="1">
    <source>
        <dbReference type="ARBA" id="ARBA00005964"/>
    </source>
</evidence>
<dbReference type="InterPro" id="IPR050309">
    <property type="entry name" value="Type-B_Carboxylest/Lipase"/>
</dbReference>
<feature type="domain" description="Carboxylesterase type B" evidence="4">
    <location>
        <begin position="42"/>
        <end position="522"/>
    </location>
</feature>
<dbReference type="Proteomes" id="UP000178129">
    <property type="component" value="Unassembled WGS sequence"/>
</dbReference>
<dbReference type="EMBL" id="FJUW01000020">
    <property type="protein sequence ID" value="CZT00716.1"/>
    <property type="molecule type" value="Genomic_DNA"/>
</dbReference>
<comment type="caution">
    <text evidence="5">The sequence shown here is derived from an EMBL/GenBank/DDBJ whole genome shotgun (WGS) entry which is preliminary data.</text>
</comment>
<evidence type="ECO:0000256" key="3">
    <source>
        <dbReference type="RuleBase" id="RU361235"/>
    </source>
</evidence>
<comment type="similarity">
    <text evidence="1 3">Belongs to the type-B carboxylesterase/lipase family.</text>
</comment>
<dbReference type="STRING" id="914237.A0A1E1KRU0"/>
<dbReference type="Pfam" id="PF00135">
    <property type="entry name" value="COesterase"/>
    <property type="match status" value="1"/>
</dbReference>
<sequence>MKFLILSLWSLLISSAVADPRFATIITRAQRLLIIKSPKVTILLRQGTVIGLSDAYAPQDVHSFRGIPYAEPAVRFKPSVRVAESFGHINATSYGPICPQVLSNPNQTYSENCLSINVFKPSNATSHSALPVVAYIHGGAFNVGYSYSRDIGNMIATRSEPYIGVSFNYRIGVFGFLSNNLGARIGAQNLGLRDQILALQWVQENIAAFGGDPSQVTIMGNSAGAHSIGHHIQSPLSTGLFHRAIMESGSPTARFCQSAGSALSEIQFSDLTSALSINTQNESDNAIIDALTAVPLADFTTAESDIYLLYNPSIQWPWQPTIDGPGGVIPQAPLDLWGSGDWNKVPILTGSCDNEGASFVPNLNTSAQFNSFFQVLNPELTSYDMDALNSLYPDPLTTNSTMYKQLQTSRGPQFTRVTAAYGEFAYIQPVRHSAYFASSRALFPPLYLYEGAMNISVPLGTGHDCINPYVHYKSDITDISETQRQLSAAVNEYWTSFIVSGNPNSVRGKSSTRATWPRYTPDGAMANTLVIGKENDERAGGDTLGVLTDAVVEDRFVKTGHFWWSRTILTEH</sequence>
<feature type="signal peptide" evidence="3">
    <location>
        <begin position="1"/>
        <end position="18"/>
    </location>
</feature>
<dbReference type="Gene3D" id="3.40.50.1820">
    <property type="entry name" value="alpha/beta hydrolase"/>
    <property type="match status" value="1"/>
</dbReference>
<keyword evidence="2 3" id="KW-0378">Hydrolase</keyword>
<dbReference type="PROSITE" id="PS00122">
    <property type="entry name" value="CARBOXYLESTERASE_B_1"/>
    <property type="match status" value="1"/>
</dbReference>
<dbReference type="SUPFAM" id="SSF53474">
    <property type="entry name" value="alpha/beta-Hydrolases"/>
    <property type="match status" value="1"/>
</dbReference>
<evidence type="ECO:0000313" key="5">
    <source>
        <dbReference type="EMBL" id="CZT00716.1"/>
    </source>
</evidence>
<evidence type="ECO:0000313" key="6">
    <source>
        <dbReference type="Proteomes" id="UP000178129"/>
    </source>
</evidence>
<evidence type="ECO:0000256" key="2">
    <source>
        <dbReference type="ARBA" id="ARBA00022801"/>
    </source>
</evidence>
<dbReference type="InterPro" id="IPR029058">
    <property type="entry name" value="AB_hydrolase_fold"/>
</dbReference>
<protein>
    <recommendedName>
        <fullName evidence="3">Carboxylic ester hydrolase</fullName>
        <ecNumber evidence="3">3.1.1.-</ecNumber>
    </recommendedName>
</protein>
<reference evidence="6" key="1">
    <citation type="submission" date="2016-03" db="EMBL/GenBank/DDBJ databases">
        <authorList>
            <person name="Ploux O."/>
        </authorList>
    </citation>
    <scope>NUCLEOTIDE SEQUENCE [LARGE SCALE GENOMIC DNA]</scope>
    <source>
        <strain evidence="6">UK7</strain>
    </source>
</reference>
<organism evidence="5 6">
    <name type="scientific">Rhynchosporium graminicola</name>
    <dbReference type="NCBI Taxonomy" id="2792576"/>
    <lineage>
        <taxon>Eukaryota</taxon>
        <taxon>Fungi</taxon>
        <taxon>Dikarya</taxon>
        <taxon>Ascomycota</taxon>
        <taxon>Pezizomycotina</taxon>
        <taxon>Leotiomycetes</taxon>
        <taxon>Helotiales</taxon>
        <taxon>Ploettnerulaceae</taxon>
        <taxon>Rhynchosporium</taxon>
    </lineage>
</organism>
<dbReference type="PANTHER" id="PTHR11559">
    <property type="entry name" value="CARBOXYLESTERASE"/>
    <property type="match status" value="1"/>
</dbReference>
<keyword evidence="3" id="KW-0732">Signal</keyword>